<feature type="transmembrane region" description="Helical" evidence="1">
    <location>
        <begin position="249"/>
        <end position="266"/>
    </location>
</feature>
<feature type="transmembrane region" description="Helical" evidence="1">
    <location>
        <begin position="87"/>
        <end position="105"/>
    </location>
</feature>
<accession>A0ABW3K2Y9</accession>
<feature type="transmembrane region" description="Helical" evidence="1">
    <location>
        <begin position="57"/>
        <end position="75"/>
    </location>
</feature>
<dbReference type="Pfam" id="PF05675">
    <property type="entry name" value="DUF817"/>
    <property type="match status" value="1"/>
</dbReference>
<evidence type="ECO:0000313" key="3">
    <source>
        <dbReference type="Proteomes" id="UP001597112"/>
    </source>
</evidence>
<feature type="transmembrane region" description="Helical" evidence="1">
    <location>
        <begin position="117"/>
        <end position="138"/>
    </location>
</feature>
<feature type="transmembrane region" description="Helical" evidence="1">
    <location>
        <begin position="203"/>
        <end position="222"/>
    </location>
</feature>
<dbReference type="PIRSF" id="PIRSF009141">
    <property type="entry name" value="UCP009141"/>
    <property type="match status" value="1"/>
</dbReference>
<keyword evidence="3" id="KW-1185">Reference proteome</keyword>
<feature type="transmembrane region" description="Helical" evidence="1">
    <location>
        <begin position="173"/>
        <end position="191"/>
    </location>
</feature>
<dbReference type="EMBL" id="JBHTKA010000003">
    <property type="protein sequence ID" value="MFD0999924.1"/>
    <property type="molecule type" value="Genomic_DNA"/>
</dbReference>
<dbReference type="Proteomes" id="UP001597112">
    <property type="component" value="Unassembled WGS sequence"/>
</dbReference>
<organism evidence="2 3">
    <name type="scientific">Ohtaekwangia kribbensis</name>
    <dbReference type="NCBI Taxonomy" id="688913"/>
    <lineage>
        <taxon>Bacteria</taxon>
        <taxon>Pseudomonadati</taxon>
        <taxon>Bacteroidota</taxon>
        <taxon>Cytophagia</taxon>
        <taxon>Cytophagales</taxon>
        <taxon>Fulvivirgaceae</taxon>
        <taxon>Ohtaekwangia</taxon>
    </lineage>
</organism>
<keyword evidence="1" id="KW-1133">Transmembrane helix</keyword>
<feature type="transmembrane region" description="Helical" evidence="1">
    <location>
        <begin position="150"/>
        <end position="167"/>
    </location>
</feature>
<comment type="caution">
    <text evidence="2">The sequence shown here is derived from an EMBL/GenBank/DDBJ whole genome shotgun (WGS) entry which is preliminary data.</text>
</comment>
<feature type="transmembrane region" description="Helical" evidence="1">
    <location>
        <begin position="28"/>
        <end position="51"/>
    </location>
</feature>
<sequence>MKQLHQAIENQFALHGSETKFVSFVKQFVWFGYLQAVSCIFPVLIFISLALSSALHLGIPRYDLLLIVCIIAQVIMYKTGLETRDEVLVITLFHLLGLVMELHKVHRGSWSYPEHAYTKVIGVPLYAGFMYASVGSYICQAGRNLKLDTVYWPNSIYTIGVGAAIYLNFFTNAFIADLRLYIALVLIAVFWRTRFSFRLHQKIYYISALLSFTIIGFFIWLAENIATFFGAWKYAYQHKGWQIVTWHKITSWSLMVIVSIIIVGELKRLKEKRSDQSTSKLQE</sequence>
<dbReference type="InterPro" id="IPR008535">
    <property type="entry name" value="DUF817"/>
</dbReference>
<gene>
    <name evidence="2" type="ORF">ACFQ21_11440</name>
</gene>
<evidence type="ECO:0000256" key="1">
    <source>
        <dbReference type="SAM" id="Phobius"/>
    </source>
</evidence>
<reference evidence="3" key="1">
    <citation type="journal article" date="2019" name="Int. J. Syst. Evol. Microbiol.">
        <title>The Global Catalogue of Microorganisms (GCM) 10K type strain sequencing project: providing services to taxonomists for standard genome sequencing and annotation.</title>
        <authorList>
            <consortium name="The Broad Institute Genomics Platform"/>
            <consortium name="The Broad Institute Genome Sequencing Center for Infectious Disease"/>
            <person name="Wu L."/>
            <person name="Ma J."/>
        </authorList>
    </citation>
    <scope>NUCLEOTIDE SEQUENCE [LARGE SCALE GENOMIC DNA]</scope>
    <source>
        <strain evidence="3">CCUG 58938</strain>
    </source>
</reference>
<keyword evidence="1" id="KW-0472">Membrane</keyword>
<proteinExistence type="predicted"/>
<evidence type="ECO:0000313" key="2">
    <source>
        <dbReference type="EMBL" id="MFD0999924.1"/>
    </source>
</evidence>
<name>A0ABW3K2Y9_9BACT</name>
<dbReference type="RefSeq" id="WP_377579068.1">
    <property type="nucleotide sequence ID" value="NZ_JBHTKA010000003.1"/>
</dbReference>
<keyword evidence="1" id="KW-0812">Transmembrane</keyword>
<protein>
    <submittedName>
        <fullName evidence="2">DUF817 domain-containing protein</fullName>
    </submittedName>
</protein>